<feature type="transmembrane region" description="Helical" evidence="1">
    <location>
        <begin position="91"/>
        <end position="109"/>
    </location>
</feature>
<keyword evidence="1" id="KW-0812">Transmembrane</keyword>
<dbReference type="GO" id="GO:0006629">
    <property type="term" value="P:lipid metabolic process"/>
    <property type="evidence" value="ECO:0007669"/>
    <property type="project" value="InterPro"/>
</dbReference>
<dbReference type="Proteomes" id="UP000050509">
    <property type="component" value="Unassembled WGS sequence"/>
</dbReference>
<feature type="transmembrane region" description="Helical" evidence="1">
    <location>
        <begin position="57"/>
        <end position="79"/>
    </location>
</feature>
<keyword evidence="1" id="KW-1133">Transmembrane helix</keyword>
<dbReference type="GO" id="GO:0016717">
    <property type="term" value="F:oxidoreductase activity, acting on paired donors, with oxidation of a pair of donors resulting in the reduction of molecular oxygen to two molecules of water"/>
    <property type="evidence" value="ECO:0007669"/>
    <property type="project" value="TreeGrafter"/>
</dbReference>
<dbReference type="AlphaFoldDB" id="A0A0P9DHJ7"/>
<dbReference type="PANTHER" id="PTHR19353">
    <property type="entry name" value="FATTY ACID DESATURASE 2"/>
    <property type="match status" value="1"/>
</dbReference>
<dbReference type="Pfam" id="PF00487">
    <property type="entry name" value="FA_desaturase"/>
    <property type="match status" value="1"/>
</dbReference>
<protein>
    <submittedName>
        <fullName evidence="3">Fatty acid desaturase</fullName>
    </submittedName>
</protein>
<accession>A0A0P9DHJ7</accession>
<reference evidence="3 4" key="1">
    <citation type="submission" date="2015-09" db="EMBL/GenBank/DDBJ databases">
        <title>Draft genome sequence of Kouleothrix aurantiaca JCM 19913.</title>
        <authorList>
            <person name="Hemp J."/>
        </authorList>
    </citation>
    <scope>NUCLEOTIDE SEQUENCE [LARGE SCALE GENOMIC DNA]</scope>
    <source>
        <strain evidence="3 4">COM-B</strain>
    </source>
</reference>
<sequence length="344" mass="40104">MHSSADASPPTRKKNWQEIVAPYQQPKLSHSLWQVANTFIPYAIMLYLMYLSLGVSYWLTLLLSVPAGGLLTRIFILFHDCGHGSFFKSQRANNILGIICGLCVFTPYYQWRFEHAVHHATSGDLDRRGVGDIYTLTVREYLELSRWDRLKYRLYRSPVVMLGIGPWYTFLISQRFVNPISRRRERLSVYFSNLAIVVILLVMWATIGVPAYLMIQLPVAFFAGLGGIWMFYIQHQFEGTYWAEHEEWDYATAALRGSSYFKLPKVLQWFTGNIGFHHIHHLSSRIPNYALQRCMMENPEFMDVTTITLWSSIKSLRLNLWDENQRQLVSFGDLKQLSQQQRIA</sequence>
<dbReference type="GO" id="GO:0016020">
    <property type="term" value="C:membrane"/>
    <property type="evidence" value="ECO:0007669"/>
    <property type="project" value="TreeGrafter"/>
</dbReference>
<dbReference type="CDD" id="cd03507">
    <property type="entry name" value="Delta12-FADS-like"/>
    <property type="match status" value="1"/>
</dbReference>
<keyword evidence="1" id="KW-0472">Membrane</keyword>
<dbReference type="InterPro" id="IPR005804">
    <property type="entry name" value="FA_desaturase_dom"/>
</dbReference>
<evidence type="ECO:0000259" key="2">
    <source>
        <dbReference type="Pfam" id="PF00487"/>
    </source>
</evidence>
<evidence type="ECO:0000256" key="1">
    <source>
        <dbReference type="SAM" id="Phobius"/>
    </source>
</evidence>
<evidence type="ECO:0000313" key="4">
    <source>
        <dbReference type="Proteomes" id="UP000050509"/>
    </source>
</evidence>
<gene>
    <name evidence="3" type="ORF">SE17_00395</name>
</gene>
<comment type="caution">
    <text evidence="3">The sequence shown here is derived from an EMBL/GenBank/DDBJ whole genome shotgun (WGS) entry which is preliminary data.</text>
</comment>
<name>A0A0P9DHJ7_9CHLR</name>
<dbReference type="InterPro" id="IPR012171">
    <property type="entry name" value="Fatty_acid_desaturase"/>
</dbReference>
<feature type="transmembrane region" description="Helical" evidence="1">
    <location>
        <begin position="32"/>
        <end position="51"/>
    </location>
</feature>
<evidence type="ECO:0000313" key="3">
    <source>
        <dbReference type="EMBL" id="KPV54985.1"/>
    </source>
</evidence>
<keyword evidence="4" id="KW-1185">Reference proteome</keyword>
<dbReference type="PANTHER" id="PTHR19353:SF73">
    <property type="entry name" value="FATTY ACID DESATURASE"/>
    <property type="match status" value="1"/>
</dbReference>
<organism evidence="3 4">
    <name type="scientific">Kouleothrix aurantiaca</name>
    <dbReference type="NCBI Taxonomy" id="186479"/>
    <lineage>
        <taxon>Bacteria</taxon>
        <taxon>Bacillati</taxon>
        <taxon>Chloroflexota</taxon>
        <taxon>Chloroflexia</taxon>
        <taxon>Chloroflexales</taxon>
        <taxon>Roseiflexineae</taxon>
        <taxon>Roseiflexaceae</taxon>
        <taxon>Kouleothrix</taxon>
    </lineage>
</organism>
<feature type="transmembrane region" description="Helical" evidence="1">
    <location>
        <begin position="213"/>
        <end position="232"/>
    </location>
</feature>
<feature type="domain" description="Fatty acid desaturase" evidence="2">
    <location>
        <begin position="58"/>
        <end position="300"/>
    </location>
</feature>
<dbReference type="PATRIC" id="fig|186479.3.peg.6231"/>
<proteinExistence type="predicted"/>
<feature type="transmembrane region" description="Helical" evidence="1">
    <location>
        <begin position="189"/>
        <end position="207"/>
    </location>
</feature>
<dbReference type="EMBL" id="LJCR01000003">
    <property type="protein sequence ID" value="KPV54985.1"/>
    <property type="molecule type" value="Genomic_DNA"/>
</dbReference>